<feature type="region of interest" description="Disordered" evidence="1">
    <location>
        <begin position="80"/>
        <end position="103"/>
    </location>
</feature>
<evidence type="ECO:0000313" key="3">
    <source>
        <dbReference type="Proteomes" id="UP000316759"/>
    </source>
</evidence>
<organism evidence="2 3">
    <name type="scientific">Fasciola gigantica</name>
    <name type="common">Giant liver fluke</name>
    <dbReference type="NCBI Taxonomy" id="46835"/>
    <lineage>
        <taxon>Eukaryota</taxon>
        <taxon>Metazoa</taxon>
        <taxon>Spiralia</taxon>
        <taxon>Lophotrochozoa</taxon>
        <taxon>Platyhelminthes</taxon>
        <taxon>Trematoda</taxon>
        <taxon>Digenea</taxon>
        <taxon>Plagiorchiida</taxon>
        <taxon>Echinostomata</taxon>
        <taxon>Echinostomatoidea</taxon>
        <taxon>Fasciolidae</taxon>
        <taxon>Fasciola</taxon>
    </lineage>
</organism>
<evidence type="ECO:0000313" key="2">
    <source>
        <dbReference type="EMBL" id="TPP59413.1"/>
    </source>
</evidence>
<evidence type="ECO:0000256" key="1">
    <source>
        <dbReference type="SAM" id="MobiDB-lite"/>
    </source>
</evidence>
<accession>A0A504YE69</accession>
<keyword evidence="3" id="KW-1185">Reference proteome</keyword>
<dbReference type="AlphaFoldDB" id="A0A504YE69"/>
<dbReference type="Proteomes" id="UP000316759">
    <property type="component" value="Unassembled WGS sequence"/>
</dbReference>
<gene>
    <name evidence="2" type="ORF">FGIG_02810</name>
</gene>
<proteinExistence type="predicted"/>
<reference evidence="2 3" key="1">
    <citation type="submission" date="2019-04" db="EMBL/GenBank/DDBJ databases">
        <title>Annotation for the trematode Fasciola gigantica.</title>
        <authorList>
            <person name="Choi Y.-J."/>
        </authorList>
    </citation>
    <scope>NUCLEOTIDE SEQUENCE [LARGE SCALE GENOMIC DNA]</scope>
    <source>
        <strain evidence="2">Uganda_cow_1</strain>
    </source>
</reference>
<protein>
    <submittedName>
        <fullName evidence="2">Uncharacterized protein</fullName>
    </submittedName>
</protein>
<sequence>MSSSTDDTSPMTSFSQLYTVLHRYTVIRCYILLEPVPSTSDDSTIKVPLSHRISREFPIRSANSPGDVMVLCYSPPSPPVLTSQRRSAEGATLSKVASPKYQA</sequence>
<name>A0A504YE69_FASGI</name>
<dbReference type="EMBL" id="SUNJ01010754">
    <property type="protein sequence ID" value="TPP59413.1"/>
    <property type="molecule type" value="Genomic_DNA"/>
</dbReference>
<comment type="caution">
    <text evidence="2">The sequence shown here is derived from an EMBL/GenBank/DDBJ whole genome shotgun (WGS) entry which is preliminary data.</text>
</comment>